<evidence type="ECO:0000313" key="2">
    <source>
        <dbReference type="Proteomes" id="UP000242715"/>
    </source>
</evidence>
<sequence length="64" mass="7263">MRARVSKMETGSGGEEVDYVVEEMRSLVVRRKEELGGGGGCEEDFYGIRNVGVWWWERGEAHSL</sequence>
<dbReference type="EMBL" id="DF973869">
    <property type="protein sequence ID" value="GAU41548.1"/>
    <property type="molecule type" value="Genomic_DNA"/>
</dbReference>
<proteinExistence type="predicted"/>
<protein>
    <submittedName>
        <fullName evidence="1">Uncharacterized protein</fullName>
    </submittedName>
</protein>
<gene>
    <name evidence="1" type="ORF">TSUD_140790</name>
</gene>
<organism evidence="1 2">
    <name type="scientific">Trifolium subterraneum</name>
    <name type="common">Subterranean clover</name>
    <dbReference type="NCBI Taxonomy" id="3900"/>
    <lineage>
        <taxon>Eukaryota</taxon>
        <taxon>Viridiplantae</taxon>
        <taxon>Streptophyta</taxon>
        <taxon>Embryophyta</taxon>
        <taxon>Tracheophyta</taxon>
        <taxon>Spermatophyta</taxon>
        <taxon>Magnoliopsida</taxon>
        <taxon>eudicotyledons</taxon>
        <taxon>Gunneridae</taxon>
        <taxon>Pentapetalae</taxon>
        <taxon>rosids</taxon>
        <taxon>fabids</taxon>
        <taxon>Fabales</taxon>
        <taxon>Fabaceae</taxon>
        <taxon>Papilionoideae</taxon>
        <taxon>50 kb inversion clade</taxon>
        <taxon>NPAAA clade</taxon>
        <taxon>Hologalegina</taxon>
        <taxon>IRL clade</taxon>
        <taxon>Trifolieae</taxon>
        <taxon>Trifolium</taxon>
    </lineage>
</organism>
<dbReference type="Proteomes" id="UP000242715">
    <property type="component" value="Unassembled WGS sequence"/>
</dbReference>
<reference evidence="2" key="1">
    <citation type="journal article" date="2017" name="Front. Plant Sci.">
        <title>Climate Clever Clovers: New Paradigm to Reduce the Environmental Footprint of Ruminants by Breeding Low Methanogenic Forages Utilizing Haplotype Variation.</title>
        <authorList>
            <person name="Kaur P."/>
            <person name="Appels R."/>
            <person name="Bayer P.E."/>
            <person name="Keeble-Gagnere G."/>
            <person name="Wang J."/>
            <person name="Hirakawa H."/>
            <person name="Shirasawa K."/>
            <person name="Vercoe P."/>
            <person name="Stefanova K."/>
            <person name="Durmic Z."/>
            <person name="Nichols P."/>
            <person name="Revell C."/>
            <person name="Isobe S.N."/>
            <person name="Edwards D."/>
            <person name="Erskine W."/>
        </authorList>
    </citation>
    <scope>NUCLEOTIDE SEQUENCE [LARGE SCALE GENOMIC DNA]</scope>
    <source>
        <strain evidence="2">cv. Daliak</strain>
    </source>
</reference>
<dbReference type="AlphaFoldDB" id="A0A2Z6N9Z2"/>
<evidence type="ECO:0000313" key="1">
    <source>
        <dbReference type="EMBL" id="GAU41548.1"/>
    </source>
</evidence>
<keyword evidence="2" id="KW-1185">Reference proteome</keyword>
<accession>A0A2Z6N9Z2</accession>
<name>A0A2Z6N9Z2_TRISU</name>